<dbReference type="InterPro" id="IPR023468">
    <property type="entry name" value="Riboflavin_kinase"/>
</dbReference>
<keyword evidence="9" id="KW-0808">Transferase</keyword>
<dbReference type="SUPFAM" id="SSF82114">
    <property type="entry name" value="Riboflavin kinase-like"/>
    <property type="match status" value="1"/>
</dbReference>
<comment type="caution">
    <text evidence="17">The sequence shown here is derived from an EMBL/GenBank/DDBJ whole genome shotgun (WGS) entry which is preliminary data.</text>
</comment>
<evidence type="ECO:0000256" key="6">
    <source>
        <dbReference type="ARBA" id="ARBA00018483"/>
    </source>
</evidence>
<evidence type="ECO:0000256" key="5">
    <source>
        <dbReference type="ARBA" id="ARBA00012393"/>
    </source>
</evidence>
<dbReference type="PANTHER" id="PTHR22749:SF6">
    <property type="entry name" value="RIBOFLAVIN KINASE"/>
    <property type="match status" value="1"/>
</dbReference>
<dbReference type="InterPro" id="IPR014729">
    <property type="entry name" value="Rossmann-like_a/b/a_fold"/>
</dbReference>
<evidence type="ECO:0000313" key="17">
    <source>
        <dbReference type="EMBL" id="GAF73332.1"/>
    </source>
</evidence>
<dbReference type="UniPathway" id="UPA00276">
    <property type="reaction ID" value="UER00406"/>
</dbReference>
<dbReference type="Pfam" id="PF06574">
    <property type="entry name" value="FAD_syn"/>
    <property type="match status" value="1"/>
</dbReference>
<evidence type="ECO:0000256" key="11">
    <source>
        <dbReference type="ARBA" id="ARBA00022741"/>
    </source>
</evidence>
<dbReference type="InterPro" id="IPR015864">
    <property type="entry name" value="FAD_synthase"/>
</dbReference>
<reference evidence="17" key="1">
    <citation type="journal article" date="2014" name="Front. Microbiol.">
        <title>High frequency of phylogenetically diverse reductive dehalogenase-homologous genes in deep subseafloor sedimentary metagenomes.</title>
        <authorList>
            <person name="Kawai M."/>
            <person name="Futagami T."/>
            <person name="Toyoda A."/>
            <person name="Takaki Y."/>
            <person name="Nishi S."/>
            <person name="Hori S."/>
            <person name="Arai W."/>
            <person name="Tsubouchi T."/>
            <person name="Morono Y."/>
            <person name="Uchiyama I."/>
            <person name="Ito T."/>
            <person name="Fujiyama A."/>
            <person name="Inagaki F."/>
            <person name="Takami H."/>
        </authorList>
    </citation>
    <scope>NUCLEOTIDE SEQUENCE</scope>
    <source>
        <strain evidence="17">Expedition CK06-06</strain>
    </source>
</reference>
<protein>
    <recommendedName>
        <fullName evidence="6">Bifunctional riboflavin kinase/FMN adenylyltransferase</fullName>
        <ecNumber evidence="4">2.7.1.26</ecNumber>
        <ecNumber evidence="5">2.7.7.2</ecNumber>
    </recommendedName>
</protein>
<keyword evidence="10" id="KW-0548">Nucleotidyltransferase</keyword>
<dbReference type="Gene3D" id="2.40.30.30">
    <property type="entry name" value="Riboflavin kinase-like"/>
    <property type="match status" value="1"/>
</dbReference>
<gene>
    <name evidence="17" type="ORF">S01H1_13119</name>
</gene>
<evidence type="ECO:0000256" key="2">
    <source>
        <dbReference type="ARBA" id="ARBA00005201"/>
    </source>
</evidence>
<evidence type="ECO:0000256" key="10">
    <source>
        <dbReference type="ARBA" id="ARBA00022695"/>
    </source>
</evidence>
<dbReference type="UniPathway" id="UPA00277">
    <property type="reaction ID" value="UER00407"/>
</dbReference>
<dbReference type="SMART" id="SM00904">
    <property type="entry name" value="Flavokinase"/>
    <property type="match status" value="1"/>
</dbReference>
<keyword evidence="8" id="KW-0288">FMN</keyword>
<keyword evidence="12" id="KW-0418">Kinase</keyword>
<evidence type="ECO:0000256" key="9">
    <source>
        <dbReference type="ARBA" id="ARBA00022679"/>
    </source>
</evidence>
<comment type="pathway">
    <text evidence="1">Cofactor biosynthesis; FAD biosynthesis; FAD from FMN: step 1/1.</text>
</comment>
<dbReference type="Gene3D" id="3.40.50.620">
    <property type="entry name" value="HUPs"/>
    <property type="match status" value="1"/>
</dbReference>
<dbReference type="GO" id="GO:0005524">
    <property type="term" value="F:ATP binding"/>
    <property type="evidence" value="ECO:0007669"/>
    <property type="project" value="UniProtKB-KW"/>
</dbReference>
<dbReference type="GO" id="GO:0006747">
    <property type="term" value="P:FAD biosynthetic process"/>
    <property type="evidence" value="ECO:0007669"/>
    <property type="project" value="UniProtKB-UniPathway"/>
</dbReference>
<keyword evidence="7" id="KW-0285">Flavoprotein</keyword>
<organism evidence="17">
    <name type="scientific">marine sediment metagenome</name>
    <dbReference type="NCBI Taxonomy" id="412755"/>
    <lineage>
        <taxon>unclassified sequences</taxon>
        <taxon>metagenomes</taxon>
        <taxon>ecological metagenomes</taxon>
    </lineage>
</organism>
<dbReference type="NCBIfam" id="TIGR00083">
    <property type="entry name" value="ribF"/>
    <property type="match status" value="1"/>
</dbReference>
<evidence type="ECO:0000256" key="13">
    <source>
        <dbReference type="ARBA" id="ARBA00022827"/>
    </source>
</evidence>
<dbReference type="InterPro" id="IPR002606">
    <property type="entry name" value="Riboflavin_kinase_bac"/>
</dbReference>
<evidence type="ECO:0000256" key="7">
    <source>
        <dbReference type="ARBA" id="ARBA00022630"/>
    </source>
</evidence>
<keyword evidence="11" id="KW-0547">Nucleotide-binding</keyword>
<sequence>PKKKRYIALGVFDGVHLGHQKLIKLTVDKARKNDGISVVATFDPHPDITIFPERDVFLLTTLEERISLIKDLSVDVFLIIKFAKAISKMSPENFISNILVDSLQIKELFVGFNYKFGFQGRGNTDILREYSKFYKFKTNILKPIAVNNTIISSTKIKDYIKLGEIEKAIKLLGHDITISGRVISGKGRGRKLLNYATANIETTSDKIIPVNGVYLVGIKIDNKKYYGLMNVGIKPTFKETERTIEVHIINFNKKIYNKKVVVNILQRIREEKYFSNINLLKKQIENDILIAHKMIEQYRVSSI</sequence>
<name>X0SBN5_9ZZZZ</name>
<keyword evidence="15" id="KW-0511">Multifunctional enzyme</keyword>
<evidence type="ECO:0000259" key="16">
    <source>
        <dbReference type="SMART" id="SM00904"/>
    </source>
</evidence>
<dbReference type="GO" id="GO:0009398">
    <property type="term" value="P:FMN biosynthetic process"/>
    <property type="evidence" value="ECO:0007669"/>
    <property type="project" value="UniProtKB-UniPathway"/>
</dbReference>
<dbReference type="FunFam" id="3.40.50.620:FF:000021">
    <property type="entry name" value="Riboflavin biosynthesis protein"/>
    <property type="match status" value="1"/>
</dbReference>
<evidence type="ECO:0000256" key="14">
    <source>
        <dbReference type="ARBA" id="ARBA00022840"/>
    </source>
</evidence>
<dbReference type="NCBIfam" id="NF004162">
    <property type="entry name" value="PRK05627.1-5"/>
    <property type="match status" value="1"/>
</dbReference>
<evidence type="ECO:0000256" key="3">
    <source>
        <dbReference type="ARBA" id="ARBA00010214"/>
    </source>
</evidence>
<comment type="similarity">
    <text evidence="3">Belongs to the RibF family.</text>
</comment>
<dbReference type="EC" id="2.7.1.26" evidence="4"/>
<evidence type="ECO:0000256" key="4">
    <source>
        <dbReference type="ARBA" id="ARBA00012105"/>
    </source>
</evidence>
<dbReference type="EC" id="2.7.7.2" evidence="5"/>
<dbReference type="PANTHER" id="PTHR22749">
    <property type="entry name" value="RIBOFLAVIN KINASE/FMN ADENYLYLTRANSFERASE"/>
    <property type="match status" value="1"/>
</dbReference>
<dbReference type="PIRSF" id="PIRSF004491">
    <property type="entry name" value="FAD_Synth"/>
    <property type="match status" value="1"/>
</dbReference>
<feature type="non-terminal residue" evidence="17">
    <location>
        <position position="1"/>
    </location>
</feature>
<evidence type="ECO:0000256" key="1">
    <source>
        <dbReference type="ARBA" id="ARBA00004726"/>
    </source>
</evidence>
<proteinExistence type="inferred from homology"/>
<dbReference type="GO" id="GO:0009231">
    <property type="term" value="P:riboflavin biosynthetic process"/>
    <property type="evidence" value="ECO:0007669"/>
    <property type="project" value="InterPro"/>
</dbReference>
<dbReference type="Pfam" id="PF01687">
    <property type="entry name" value="Flavokinase"/>
    <property type="match status" value="1"/>
</dbReference>
<feature type="domain" description="Riboflavin kinase" evidence="16">
    <location>
        <begin position="171"/>
        <end position="296"/>
    </location>
</feature>
<keyword evidence="13" id="KW-0274">FAD</keyword>
<keyword evidence="14" id="KW-0067">ATP-binding</keyword>
<dbReference type="CDD" id="cd02064">
    <property type="entry name" value="FAD_synthetase_N"/>
    <property type="match status" value="1"/>
</dbReference>
<dbReference type="SUPFAM" id="SSF52374">
    <property type="entry name" value="Nucleotidylyl transferase"/>
    <property type="match status" value="1"/>
</dbReference>
<evidence type="ECO:0000256" key="8">
    <source>
        <dbReference type="ARBA" id="ARBA00022643"/>
    </source>
</evidence>
<dbReference type="InterPro" id="IPR023465">
    <property type="entry name" value="Riboflavin_kinase_dom_sf"/>
</dbReference>
<evidence type="ECO:0000256" key="12">
    <source>
        <dbReference type="ARBA" id="ARBA00022777"/>
    </source>
</evidence>
<dbReference type="InterPro" id="IPR015865">
    <property type="entry name" value="Riboflavin_kinase_bac/euk"/>
</dbReference>
<accession>X0SBN5</accession>
<dbReference type="EMBL" id="BARS01006763">
    <property type="protein sequence ID" value="GAF73332.1"/>
    <property type="molecule type" value="Genomic_DNA"/>
</dbReference>
<dbReference type="GO" id="GO:0003919">
    <property type="term" value="F:FMN adenylyltransferase activity"/>
    <property type="evidence" value="ECO:0007669"/>
    <property type="project" value="UniProtKB-EC"/>
</dbReference>
<evidence type="ECO:0000256" key="15">
    <source>
        <dbReference type="ARBA" id="ARBA00023268"/>
    </source>
</evidence>
<comment type="pathway">
    <text evidence="2">Cofactor biosynthesis; FMN biosynthesis; FMN from riboflavin (ATP route): step 1/1.</text>
</comment>
<dbReference type="AlphaFoldDB" id="X0SBN5"/>
<dbReference type="GO" id="GO:0008531">
    <property type="term" value="F:riboflavin kinase activity"/>
    <property type="evidence" value="ECO:0007669"/>
    <property type="project" value="UniProtKB-EC"/>
</dbReference>